<dbReference type="RefSeq" id="WP_146575184.1">
    <property type="nucleotide sequence ID" value="NZ_SJPH01000008.1"/>
</dbReference>
<feature type="signal peptide" evidence="1">
    <location>
        <begin position="1"/>
        <end position="25"/>
    </location>
</feature>
<feature type="domain" description="Glycine zipper" evidence="2">
    <location>
        <begin position="46"/>
        <end position="89"/>
    </location>
</feature>
<evidence type="ECO:0000313" key="4">
    <source>
        <dbReference type="Proteomes" id="UP000318995"/>
    </source>
</evidence>
<dbReference type="EMBL" id="SJPH01000008">
    <property type="protein sequence ID" value="TWT41599.1"/>
    <property type="molecule type" value="Genomic_DNA"/>
</dbReference>
<evidence type="ECO:0000256" key="1">
    <source>
        <dbReference type="SAM" id="SignalP"/>
    </source>
</evidence>
<gene>
    <name evidence="3" type="ORF">Pla111_29760</name>
</gene>
<proteinExistence type="predicted"/>
<dbReference type="Proteomes" id="UP000318995">
    <property type="component" value="Unassembled WGS sequence"/>
</dbReference>
<sequence precursor="true">MLAPKLSRLLLVVLGIFVAAPSVDAQYYYAPSRDYYRNDTAEGTVVGGGLGAITGALIGGSEGKSPEGALIGGAVGAIAGNLFGRSKDAADRQQANAGYAATNAANYQAAQQAVTNYDLAQMTQAGLSEAVVVGAIQQRGARLDLSPQGLIQLKQAGVSDAVLMAAQRATATGPQGGYLPPAPASVLVERPSVYFLEPAPRVYFRAGYGHHHRHCW</sequence>
<organism evidence="3 4">
    <name type="scientific">Botrimarina hoheduenensis</name>
    <dbReference type="NCBI Taxonomy" id="2528000"/>
    <lineage>
        <taxon>Bacteria</taxon>
        <taxon>Pseudomonadati</taxon>
        <taxon>Planctomycetota</taxon>
        <taxon>Planctomycetia</taxon>
        <taxon>Pirellulales</taxon>
        <taxon>Lacipirellulaceae</taxon>
        <taxon>Botrimarina</taxon>
    </lineage>
</organism>
<evidence type="ECO:0000313" key="3">
    <source>
        <dbReference type="EMBL" id="TWT41599.1"/>
    </source>
</evidence>
<dbReference type="OrthoDB" id="213202at2"/>
<comment type="caution">
    <text evidence="3">The sequence shown here is derived from an EMBL/GenBank/DDBJ whole genome shotgun (WGS) entry which is preliminary data.</text>
</comment>
<reference evidence="3 4" key="1">
    <citation type="submission" date="2019-02" db="EMBL/GenBank/DDBJ databases">
        <title>Deep-cultivation of Planctomycetes and their phenomic and genomic characterization uncovers novel biology.</title>
        <authorList>
            <person name="Wiegand S."/>
            <person name="Jogler M."/>
            <person name="Boedeker C."/>
            <person name="Pinto D."/>
            <person name="Vollmers J."/>
            <person name="Rivas-Marin E."/>
            <person name="Kohn T."/>
            <person name="Peeters S.H."/>
            <person name="Heuer A."/>
            <person name="Rast P."/>
            <person name="Oberbeckmann S."/>
            <person name="Bunk B."/>
            <person name="Jeske O."/>
            <person name="Meyerdierks A."/>
            <person name="Storesund J.E."/>
            <person name="Kallscheuer N."/>
            <person name="Luecker S."/>
            <person name="Lage O.M."/>
            <person name="Pohl T."/>
            <person name="Merkel B.J."/>
            <person name="Hornburger P."/>
            <person name="Mueller R.-W."/>
            <person name="Bruemmer F."/>
            <person name="Labrenz M."/>
            <person name="Spormann A.M."/>
            <person name="Op Den Camp H."/>
            <person name="Overmann J."/>
            <person name="Amann R."/>
            <person name="Jetten M.S.M."/>
            <person name="Mascher T."/>
            <person name="Medema M.H."/>
            <person name="Devos D.P."/>
            <person name="Kaster A.-K."/>
            <person name="Ovreas L."/>
            <person name="Rohde M."/>
            <person name="Galperin M.Y."/>
            <person name="Jogler C."/>
        </authorList>
    </citation>
    <scope>NUCLEOTIDE SEQUENCE [LARGE SCALE GENOMIC DNA]</scope>
    <source>
        <strain evidence="3 4">Pla111</strain>
    </source>
</reference>
<evidence type="ECO:0000259" key="2">
    <source>
        <dbReference type="Pfam" id="PF13488"/>
    </source>
</evidence>
<feature type="chain" id="PRO_5022693662" description="Glycine zipper domain-containing protein" evidence="1">
    <location>
        <begin position="26"/>
        <end position="216"/>
    </location>
</feature>
<keyword evidence="4" id="KW-1185">Reference proteome</keyword>
<name>A0A5C5VVA6_9BACT</name>
<accession>A0A5C5VVA6</accession>
<keyword evidence="1" id="KW-0732">Signal</keyword>
<dbReference type="AlphaFoldDB" id="A0A5C5VVA6"/>
<dbReference type="InterPro" id="IPR039567">
    <property type="entry name" value="Gly-zipper"/>
</dbReference>
<dbReference type="Pfam" id="PF13488">
    <property type="entry name" value="Gly-zipper_Omp"/>
    <property type="match status" value="1"/>
</dbReference>
<protein>
    <recommendedName>
        <fullName evidence="2">Glycine zipper domain-containing protein</fullName>
    </recommendedName>
</protein>